<dbReference type="EMBL" id="JBHILJ010000025">
    <property type="protein sequence ID" value="MFB5738687.1"/>
    <property type="molecule type" value="Genomic_DNA"/>
</dbReference>
<gene>
    <name evidence="2" type="ORF">ACE5IX_19395</name>
</gene>
<evidence type="ECO:0000313" key="3">
    <source>
        <dbReference type="Proteomes" id="UP001580391"/>
    </source>
</evidence>
<name>A0ABV5BUG8_9LEPT</name>
<sequence length="149" mass="17568">MKIGEVRIGDSELKKYGSSLDSKVFVYKIFDQSGNHLQDLYGSTAWNIIIPYDIDGDGNEEVFLNQWAPPEPLKKGWDKPCYKFNLVSRKFEFYKNFPREELPLDLDFQLYPIAWIQDLYRYVIVVYGLNLLNIVAVSVYFLIKRIRNK</sequence>
<evidence type="ECO:0000313" key="2">
    <source>
        <dbReference type="EMBL" id="MFB5738687.1"/>
    </source>
</evidence>
<keyword evidence="1" id="KW-1133">Transmembrane helix</keyword>
<proteinExistence type="predicted"/>
<keyword evidence="3" id="KW-1185">Reference proteome</keyword>
<comment type="caution">
    <text evidence="2">The sequence shown here is derived from an EMBL/GenBank/DDBJ whole genome shotgun (WGS) entry which is preliminary data.</text>
</comment>
<reference evidence="2 3" key="1">
    <citation type="submission" date="2024-09" db="EMBL/GenBank/DDBJ databases">
        <title>Taxonomic and Genotyping Characterization of Leptospira Strains isolated from Multiple Sources in Colombia highlights the importance of intermediate species.</title>
        <authorList>
            <person name="Torres Higuera L."/>
            <person name="Rojas Tapias D."/>
            <person name="Jimenez Velasquez S."/>
            <person name="Renjifo Ibanez C."/>
        </authorList>
    </citation>
    <scope>NUCLEOTIDE SEQUENCE [LARGE SCALE GENOMIC DNA]</scope>
    <source>
        <strain evidence="2 3">Lep080</strain>
    </source>
</reference>
<dbReference type="RefSeq" id="WP_375517806.1">
    <property type="nucleotide sequence ID" value="NZ_JBHILI010000006.1"/>
</dbReference>
<protein>
    <recommendedName>
        <fullName evidence="4">VCBS repeat-containing protein</fullName>
    </recommendedName>
</protein>
<evidence type="ECO:0000256" key="1">
    <source>
        <dbReference type="SAM" id="Phobius"/>
    </source>
</evidence>
<organism evidence="2 3">
    <name type="scientific">Leptospira wolffii</name>
    <dbReference type="NCBI Taxonomy" id="409998"/>
    <lineage>
        <taxon>Bacteria</taxon>
        <taxon>Pseudomonadati</taxon>
        <taxon>Spirochaetota</taxon>
        <taxon>Spirochaetia</taxon>
        <taxon>Leptospirales</taxon>
        <taxon>Leptospiraceae</taxon>
        <taxon>Leptospira</taxon>
    </lineage>
</organism>
<accession>A0ABV5BUG8</accession>
<keyword evidence="1" id="KW-0812">Transmembrane</keyword>
<dbReference type="Proteomes" id="UP001580391">
    <property type="component" value="Unassembled WGS sequence"/>
</dbReference>
<keyword evidence="1" id="KW-0472">Membrane</keyword>
<feature type="transmembrane region" description="Helical" evidence="1">
    <location>
        <begin position="119"/>
        <end position="143"/>
    </location>
</feature>
<evidence type="ECO:0008006" key="4">
    <source>
        <dbReference type="Google" id="ProtNLM"/>
    </source>
</evidence>